<organism evidence="2 3">
    <name type="scientific">Zhihengliuella flava</name>
    <dbReference type="NCBI Taxonomy" id="1285193"/>
    <lineage>
        <taxon>Bacteria</taxon>
        <taxon>Bacillati</taxon>
        <taxon>Actinomycetota</taxon>
        <taxon>Actinomycetes</taxon>
        <taxon>Micrococcales</taxon>
        <taxon>Micrococcaceae</taxon>
        <taxon>Zhihengliuella</taxon>
    </lineage>
</organism>
<dbReference type="AlphaFoldDB" id="A0A931D7B2"/>
<dbReference type="RefSeq" id="WP_331271373.1">
    <property type="nucleotide sequence ID" value="NZ_JADOTZ010000001.1"/>
</dbReference>
<proteinExistence type="predicted"/>
<dbReference type="Proteomes" id="UP000625033">
    <property type="component" value="Unassembled WGS sequence"/>
</dbReference>
<dbReference type="InterPro" id="IPR045443">
    <property type="entry name" value="DUF6504"/>
</dbReference>
<sequence length="118" mass="13633">MAAHTAGLEMEVYTPMGLFTQGIEVICSSSGAPELLQWQEQDFRVTVPPVRWFERRNWWTEEPRVQRGNGAGVVDHEMWRVQAVGARDGSLRTFEVSRHQRSGRWRMIRVHDAVREAA</sequence>
<dbReference type="EMBL" id="JADOTZ010000001">
    <property type="protein sequence ID" value="MBG6083323.1"/>
    <property type="molecule type" value="Genomic_DNA"/>
</dbReference>
<comment type="caution">
    <text evidence="2">The sequence shown here is derived from an EMBL/GenBank/DDBJ whole genome shotgun (WGS) entry which is preliminary data.</text>
</comment>
<name>A0A931D7B2_9MICC</name>
<accession>A0A931D7B2</accession>
<evidence type="ECO:0000313" key="2">
    <source>
        <dbReference type="EMBL" id="MBG6083323.1"/>
    </source>
</evidence>
<keyword evidence="3" id="KW-1185">Reference proteome</keyword>
<evidence type="ECO:0000259" key="1">
    <source>
        <dbReference type="Pfam" id="PF20114"/>
    </source>
</evidence>
<feature type="domain" description="DUF6504" evidence="1">
    <location>
        <begin position="28"/>
        <end position="112"/>
    </location>
</feature>
<evidence type="ECO:0000313" key="3">
    <source>
        <dbReference type="Proteomes" id="UP000625033"/>
    </source>
</evidence>
<protein>
    <recommendedName>
        <fullName evidence="1">DUF6504 domain-containing protein</fullName>
    </recommendedName>
</protein>
<gene>
    <name evidence="2" type="ORF">IW252_000090</name>
</gene>
<reference evidence="2" key="1">
    <citation type="submission" date="2020-11" db="EMBL/GenBank/DDBJ databases">
        <title>Sequencing the genomes of 1000 actinobacteria strains.</title>
        <authorList>
            <person name="Klenk H.-P."/>
        </authorList>
    </citation>
    <scope>NUCLEOTIDE SEQUENCE</scope>
    <source>
        <strain evidence="2">DSM 26152</strain>
    </source>
</reference>
<dbReference type="Pfam" id="PF20114">
    <property type="entry name" value="DUF6504"/>
    <property type="match status" value="1"/>
</dbReference>